<evidence type="ECO:0000313" key="4">
    <source>
        <dbReference type="Proteomes" id="UP001149165"/>
    </source>
</evidence>
<dbReference type="PANTHER" id="PTHR35395">
    <property type="entry name" value="DUF6536 DOMAIN-CONTAINING PROTEIN"/>
    <property type="match status" value="1"/>
</dbReference>
<reference evidence="3" key="2">
    <citation type="journal article" date="2023" name="IMA Fungus">
        <title>Comparative genomic study of the Penicillium genus elucidates a diverse pangenome and 15 lateral gene transfer events.</title>
        <authorList>
            <person name="Petersen C."/>
            <person name="Sorensen T."/>
            <person name="Nielsen M.R."/>
            <person name="Sondergaard T.E."/>
            <person name="Sorensen J.L."/>
            <person name="Fitzpatrick D.A."/>
            <person name="Frisvad J.C."/>
            <person name="Nielsen K.L."/>
        </authorList>
    </citation>
    <scope>NUCLEOTIDE SEQUENCE</scope>
    <source>
        <strain evidence="3">IBT 30069</strain>
    </source>
</reference>
<keyword evidence="1" id="KW-1133">Transmembrane helix</keyword>
<reference evidence="3" key="1">
    <citation type="submission" date="2022-11" db="EMBL/GenBank/DDBJ databases">
        <authorList>
            <person name="Petersen C."/>
        </authorList>
    </citation>
    <scope>NUCLEOTIDE SEQUENCE</scope>
    <source>
        <strain evidence="3">IBT 30069</strain>
    </source>
</reference>
<feature type="transmembrane region" description="Helical" evidence="1">
    <location>
        <begin position="512"/>
        <end position="537"/>
    </location>
</feature>
<feature type="transmembrane region" description="Helical" evidence="1">
    <location>
        <begin position="577"/>
        <end position="598"/>
    </location>
</feature>
<dbReference type="PANTHER" id="PTHR35395:SF1">
    <property type="entry name" value="DUF6536 DOMAIN-CONTAINING PROTEIN"/>
    <property type="match status" value="1"/>
</dbReference>
<protein>
    <recommendedName>
        <fullName evidence="2">DUF6536 domain-containing protein</fullName>
    </recommendedName>
</protein>
<organism evidence="3 4">
    <name type="scientific">Penicillium angulare</name>
    <dbReference type="NCBI Taxonomy" id="116970"/>
    <lineage>
        <taxon>Eukaryota</taxon>
        <taxon>Fungi</taxon>
        <taxon>Dikarya</taxon>
        <taxon>Ascomycota</taxon>
        <taxon>Pezizomycotina</taxon>
        <taxon>Eurotiomycetes</taxon>
        <taxon>Eurotiomycetidae</taxon>
        <taxon>Eurotiales</taxon>
        <taxon>Aspergillaceae</taxon>
        <taxon>Penicillium</taxon>
    </lineage>
</organism>
<keyword evidence="1" id="KW-0472">Membrane</keyword>
<feature type="transmembrane region" description="Helical" evidence="1">
    <location>
        <begin position="158"/>
        <end position="179"/>
    </location>
</feature>
<feature type="transmembrane region" description="Helical" evidence="1">
    <location>
        <begin position="108"/>
        <end position="130"/>
    </location>
</feature>
<feature type="domain" description="DUF6536" evidence="2">
    <location>
        <begin position="101"/>
        <end position="257"/>
    </location>
</feature>
<dbReference type="InterPro" id="IPR046623">
    <property type="entry name" value="DUF6536"/>
</dbReference>
<keyword evidence="4" id="KW-1185">Reference proteome</keyword>
<name>A0A9W9K675_9EURO</name>
<evidence type="ECO:0000259" key="2">
    <source>
        <dbReference type="Pfam" id="PF20163"/>
    </source>
</evidence>
<feature type="transmembrane region" description="Helical" evidence="1">
    <location>
        <begin position="218"/>
        <end position="235"/>
    </location>
</feature>
<feature type="transmembrane region" description="Helical" evidence="1">
    <location>
        <begin position="691"/>
        <end position="712"/>
    </location>
</feature>
<feature type="transmembrane region" description="Helical" evidence="1">
    <location>
        <begin position="649"/>
        <end position="671"/>
    </location>
</feature>
<dbReference type="Pfam" id="PF20163">
    <property type="entry name" value="DUF6536"/>
    <property type="match status" value="1"/>
</dbReference>
<sequence>MNRDSTNGVWRRIRSAVSRQPHRRGAPGEDQTRLFVLRNQSSTFSLSSISSTLRNPRTFLLKNYSSNQSDVTLQGGNAQVVVTTTEAQNQTYPPRPPRERWIIGVRQCANVGAFIFILNLVAILTAAGVARRFPENSVFGATAVLYRGKCSTTKTWDVALHFVINGLSTFILGASNYCMQSLVAPTREEVDKAHAQGIWLDIGCASIKNLRAIGRSRLILWILLMLTATPFHLLYNSMLFESLSTNEFGAMVGPKDLNSSNVWDLTTPVLEKCVACPNLNYAAPYLNWTEIASEIANNNYERRKFSDCRGDSQTGVKAVIMLAENLTVSDGGNAAILATDNSQEFMDKTVLAIPYFYTNGSHNASAECQSSESVYMAYQDEVYGGYSLSAGDTIPNSYPSHECLVIRAPQHCQLLYSPPICLVIALAAFAKVCAMFMAARITRKRGKPLLTIGDAIASFIAKPDPTTKDLCWMSSKDVRKGAWKPPNELEGEGVIYKTLSKPRRWLHAPTRLRWSATLFLCFGCIFVSIWLLFAAIAGMPYESSPFLSASQFSNIFSSNVNENDYGVFYLYQDHPTMMSYVVVANTPQLLVTMCYYCYNAVLSSMLAASEFDSYAKKRKALRVHWPVKGSEQRTTYWLSVPYRYCVPVLALYMVLHWLISQAIFYLSLIPYTPFDQVAEGESINAVGFTSSYVFLALLVGIIMVTIPCSLAWRKFKSNMPLAGSCSAAISAACHPPAHEDLHRAVLGKVKWGQVNLPGQPIDSLQPNDSENGHCTFTSLETVDPTLTTMYA</sequence>
<dbReference type="AlphaFoldDB" id="A0A9W9K675"/>
<comment type="caution">
    <text evidence="3">The sequence shown here is derived from an EMBL/GenBank/DDBJ whole genome shotgun (WGS) entry which is preliminary data.</text>
</comment>
<proteinExistence type="predicted"/>
<accession>A0A9W9K675</accession>
<evidence type="ECO:0000256" key="1">
    <source>
        <dbReference type="SAM" id="Phobius"/>
    </source>
</evidence>
<keyword evidence="1" id="KW-0812">Transmembrane</keyword>
<gene>
    <name evidence="3" type="ORF">N7456_010494</name>
</gene>
<dbReference type="EMBL" id="JAPQKH010000006">
    <property type="protein sequence ID" value="KAJ5094633.1"/>
    <property type="molecule type" value="Genomic_DNA"/>
</dbReference>
<dbReference type="Proteomes" id="UP001149165">
    <property type="component" value="Unassembled WGS sequence"/>
</dbReference>
<dbReference type="OrthoDB" id="5429634at2759"/>
<feature type="transmembrane region" description="Helical" evidence="1">
    <location>
        <begin position="416"/>
        <end position="439"/>
    </location>
</feature>
<evidence type="ECO:0000313" key="3">
    <source>
        <dbReference type="EMBL" id="KAJ5094633.1"/>
    </source>
</evidence>